<protein>
    <recommendedName>
        <fullName evidence="4">Cell wall surface anchor family protein</fullName>
    </recommendedName>
</protein>
<dbReference type="OrthoDB" id="2643721at2"/>
<comment type="caution">
    <text evidence="2">The sequence shown here is derived from an EMBL/GenBank/DDBJ whole genome shotgun (WGS) entry which is preliminary data.</text>
</comment>
<accession>A0A150WN05</accession>
<evidence type="ECO:0000313" key="3">
    <source>
        <dbReference type="Proteomes" id="UP000075320"/>
    </source>
</evidence>
<evidence type="ECO:0000313" key="2">
    <source>
        <dbReference type="EMBL" id="KYG65756.1"/>
    </source>
</evidence>
<sequence>MRKNLFKSLLAGMSLSICLSVFGFQAHAGFTYEGSLVDPSGNVVTNSSVQFVLEILSPGSEACVLFRESHTLDMSASEGYFSLNVGTGTVMGSYPTLLRVFQNHGTMNGLSCATGSTYAPGINDVRRMRVTIYVGGGAADVVGTLTINPVPMADTARTVGAFEAQSLLRAVDGSNNPVGVPAFNPAQVTELTNLIAGTSSLYAPAGGSGPVGAAGGDLVGTYPNPMLANSGVTAGTYGASNMVPVLTVDPKGRVVSISANAINGLMPMPGAAGEVLRSNGTAWVAQGIRFNDIRNSVGGSAFNTGACMANQTVKWSSLTDTFECQIIGALDASAIASGVIPPVRLGIGSANTSTFLRGDGAWAPLFSGLAANSVPRFDGAGFQNSAIFDAGGNVGIGTNTPSATLSVNGTLRFGDDGVGCNSGRIGVLRFFTGKMQVCDGSMYTDIGGSQISETTGSGSTADFSTADTVIFPTASSASISLNGVNAGMKKRLIILNASAYTYTFSGSCSTSVYSPANAAVTAASKVIYEIYRINYNGTCFITWKTYN</sequence>
<dbReference type="RefSeq" id="WP_061833300.1">
    <property type="nucleotide sequence ID" value="NZ_LUKE01000001.1"/>
</dbReference>
<evidence type="ECO:0008006" key="4">
    <source>
        <dbReference type="Google" id="ProtNLM"/>
    </source>
</evidence>
<keyword evidence="1" id="KW-0732">Signal</keyword>
<feature type="chain" id="PRO_5007573358" description="Cell wall surface anchor family protein" evidence="1">
    <location>
        <begin position="29"/>
        <end position="547"/>
    </location>
</feature>
<reference evidence="2 3" key="1">
    <citation type="submission" date="2016-03" db="EMBL/GenBank/DDBJ databases">
        <authorList>
            <person name="Ploux O."/>
        </authorList>
    </citation>
    <scope>NUCLEOTIDE SEQUENCE [LARGE SCALE GENOMIC DNA]</scope>
    <source>
        <strain evidence="2 3">R0</strain>
    </source>
</reference>
<name>A0A150WN05_BDEBC</name>
<keyword evidence="3" id="KW-1185">Reference proteome</keyword>
<evidence type="ECO:0000256" key="1">
    <source>
        <dbReference type="SAM" id="SignalP"/>
    </source>
</evidence>
<feature type="signal peptide" evidence="1">
    <location>
        <begin position="1"/>
        <end position="28"/>
    </location>
</feature>
<dbReference type="AlphaFoldDB" id="A0A150WN05"/>
<proteinExistence type="predicted"/>
<organism evidence="2 3">
    <name type="scientific">Bdellovibrio bacteriovorus</name>
    <dbReference type="NCBI Taxonomy" id="959"/>
    <lineage>
        <taxon>Bacteria</taxon>
        <taxon>Pseudomonadati</taxon>
        <taxon>Bdellovibrionota</taxon>
        <taxon>Bdellovibrionia</taxon>
        <taxon>Bdellovibrionales</taxon>
        <taxon>Pseudobdellovibrionaceae</taxon>
        <taxon>Bdellovibrio</taxon>
    </lineage>
</organism>
<dbReference type="EMBL" id="LUKE01000001">
    <property type="protein sequence ID" value="KYG65756.1"/>
    <property type="molecule type" value="Genomic_DNA"/>
</dbReference>
<dbReference type="Proteomes" id="UP000075320">
    <property type="component" value="Unassembled WGS sequence"/>
</dbReference>
<gene>
    <name evidence="2" type="ORF">AZI86_01380</name>
</gene>